<dbReference type="PANTHER" id="PTHR35007">
    <property type="entry name" value="INTEGRAL MEMBRANE PROTEIN-RELATED"/>
    <property type="match status" value="1"/>
</dbReference>
<evidence type="ECO:0000256" key="3">
    <source>
        <dbReference type="ARBA" id="ARBA00022692"/>
    </source>
</evidence>
<dbReference type="Proteomes" id="UP000472320">
    <property type="component" value="Unassembled WGS sequence"/>
</dbReference>
<organism evidence="8 9">
    <name type="scientific">Massilia eburnea</name>
    <dbReference type="NCBI Taxonomy" id="1776165"/>
    <lineage>
        <taxon>Bacteria</taxon>
        <taxon>Pseudomonadati</taxon>
        <taxon>Pseudomonadota</taxon>
        <taxon>Betaproteobacteria</taxon>
        <taxon>Burkholderiales</taxon>
        <taxon>Oxalobacteraceae</taxon>
        <taxon>Telluria group</taxon>
        <taxon>Massilia</taxon>
    </lineage>
</organism>
<dbReference type="EMBL" id="WNKX01000002">
    <property type="protein sequence ID" value="MTW09849.1"/>
    <property type="molecule type" value="Genomic_DNA"/>
</dbReference>
<protein>
    <submittedName>
        <fullName evidence="8">Pilus assembly protein TadB</fullName>
    </submittedName>
</protein>
<keyword evidence="9" id="KW-1185">Reference proteome</keyword>
<comment type="subcellular location">
    <subcellularLocation>
        <location evidence="1">Cell membrane</location>
        <topology evidence="1">Multi-pass membrane protein</topology>
    </subcellularLocation>
</comment>
<feature type="transmembrane region" description="Helical" evidence="6">
    <location>
        <begin position="302"/>
        <end position="321"/>
    </location>
</feature>
<dbReference type="Pfam" id="PF00482">
    <property type="entry name" value="T2SSF"/>
    <property type="match status" value="1"/>
</dbReference>
<gene>
    <name evidence="8" type="ORF">GM658_04490</name>
</gene>
<proteinExistence type="predicted"/>
<dbReference type="GO" id="GO:0005886">
    <property type="term" value="C:plasma membrane"/>
    <property type="evidence" value="ECO:0007669"/>
    <property type="project" value="UniProtKB-SubCell"/>
</dbReference>
<feature type="transmembrane region" description="Helical" evidence="6">
    <location>
        <begin position="122"/>
        <end position="140"/>
    </location>
</feature>
<feature type="transmembrane region" description="Helical" evidence="6">
    <location>
        <begin position="266"/>
        <end position="282"/>
    </location>
</feature>
<dbReference type="AlphaFoldDB" id="A0A6L6QCH2"/>
<dbReference type="InterPro" id="IPR042094">
    <property type="entry name" value="T2SS_GspF_sf"/>
</dbReference>
<keyword evidence="2" id="KW-1003">Cell membrane</keyword>
<evidence type="ECO:0000259" key="7">
    <source>
        <dbReference type="Pfam" id="PF00482"/>
    </source>
</evidence>
<accession>A0A6L6QCH2</accession>
<dbReference type="OrthoDB" id="597333at2"/>
<dbReference type="RefSeq" id="WP_155452789.1">
    <property type="nucleotide sequence ID" value="NZ_WNKX01000002.1"/>
</dbReference>
<evidence type="ECO:0000256" key="6">
    <source>
        <dbReference type="SAM" id="Phobius"/>
    </source>
</evidence>
<sequence>MDFAWTGFSVLLFAAVICLCEGAWLWWSNSHGNGARRVARRLRLMSGRTDGAGGGISILKERRYAGAAGLDALLRRLPQAAMLDRLLLQSGLRWQVGRFLLLQGAAALAALLLPVLLHLPALPAVITAALCLAAPCAVLLRARAARVRRIENQLPEMADFLARALRAGHSFANVMQMAGDEVADPLGGEFRATYEEVNFGVTMQDALHQLAERVPLTDLRYLVIAVLIQRESGGNLAELLDNVSRMTRARLQLLAQVRVSSAEGRLSAWVLTLMPLGLMAAMQLTNPQYSSVLWHDPSGQRLLWYAGCAVVAGMLWMRKIVRIRV</sequence>
<evidence type="ECO:0000313" key="8">
    <source>
        <dbReference type="EMBL" id="MTW09849.1"/>
    </source>
</evidence>
<keyword evidence="4 6" id="KW-1133">Transmembrane helix</keyword>
<evidence type="ECO:0000256" key="2">
    <source>
        <dbReference type="ARBA" id="ARBA00022475"/>
    </source>
</evidence>
<keyword evidence="3 6" id="KW-0812">Transmembrane</keyword>
<reference evidence="8 9" key="1">
    <citation type="submission" date="2019-11" db="EMBL/GenBank/DDBJ databases">
        <title>Type strains purchased from KCTC, JCM and DSMZ.</title>
        <authorList>
            <person name="Lu H."/>
        </authorList>
    </citation>
    <scope>NUCLEOTIDE SEQUENCE [LARGE SCALE GENOMIC DNA]</scope>
    <source>
        <strain evidence="8 9">JCM 31587</strain>
    </source>
</reference>
<feature type="transmembrane region" description="Helical" evidence="6">
    <location>
        <begin position="6"/>
        <end position="27"/>
    </location>
</feature>
<comment type="caution">
    <text evidence="8">The sequence shown here is derived from an EMBL/GenBank/DDBJ whole genome shotgun (WGS) entry which is preliminary data.</text>
</comment>
<feature type="transmembrane region" description="Helical" evidence="6">
    <location>
        <begin position="99"/>
        <end position="116"/>
    </location>
</feature>
<name>A0A6L6QCH2_9BURK</name>
<evidence type="ECO:0000256" key="4">
    <source>
        <dbReference type="ARBA" id="ARBA00022989"/>
    </source>
</evidence>
<keyword evidence="5 6" id="KW-0472">Membrane</keyword>
<dbReference type="PANTHER" id="PTHR35007:SF1">
    <property type="entry name" value="PILUS ASSEMBLY PROTEIN"/>
    <property type="match status" value="1"/>
</dbReference>
<feature type="domain" description="Type II secretion system protein GspF" evidence="7">
    <location>
        <begin position="158"/>
        <end position="282"/>
    </location>
</feature>
<evidence type="ECO:0000256" key="1">
    <source>
        <dbReference type="ARBA" id="ARBA00004651"/>
    </source>
</evidence>
<evidence type="ECO:0000313" key="9">
    <source>
        <dbReference type="Proteomes" id="UP000472320"/>
    </source>
</evidence>
<dbReference type="InterPro" id="IPR018076">
    <property type="entry name" value="T2SS_GspF_dom"/>
</dbReference>
<evidence type="ECO:0000256" key="5">
    <source>
        <dbReference type="ARBA" id="ARBA00023136"/>
    </source>
</evidence>
<dbReference type="Gene3D" id="1.20.81.30">
    <property type="entry name" value="Type II secretion system (T2SS), domain F"/>
    <property type="match status" value="1"/>
</dbReference>